<gene>
    <name evidence="2" type="ORF">Hamer_G016481</name>
</gene>
<reference evidence="2" key="1">
    <citation type="journal article" date="2021" name="Sci. Adv.">
        <title>The American lobster genome reveals insights on longevity, neural, and immune adaptations.</title>
        <authorList>
            <person name="Polinski J.M."/>
            <person name="Zimin A.V."/>
            <person name="Clark K.F."/>
            <person name="Kohn A.B."/>
            <person name="Sadowski N."/>
            <person name="Timp W."/>
            <person name="Ptitsyn A."/>
            <person name="Khanna P."/>
            <person name="Romanova D.Y."/>
            <person name="Williams P."/>
            <person name="Greenwood S.J."/>
            <person name="Moroz L.L."/>
            <person name="Walt D.R."/>
            <person name="Bodnar A.G."/>
        </authorList>
    </citation>
    <scope>NUCLEOTIDE SEQUENCE</scope>
    <source>
        <strain evidence="2">GMGI-L3</strain>
    </source>
</reference>
<dbReference type="AlphaFoldDB" id="A0A8J5N6N5"/>
<dbReference type="EMBL" id="JAHLQT010007588">
    <property type="protein sequence ID" value="KAG7174575.1"/>
    <property type="molecule type" value="Genomic_DNA"/>
</dbReference>
<comment type="caution">
    <text evidence="2">The sequence shown here is derived from an EMBL/GenBank/DDBJ whole genome shotgun (WGS) entry which is preliminary data.</text>
</comment>
<evidence type="ECO:0000313" key="3">
    <source>
        <dbReference type="Proteomes" id="UP000747542"/>
    </source>
</evidence>
<protein>
    <submittedName>
        <fullName evidence="2">Uncharacterized protein</fullName>
    </submittedName>
</protein>
<dbReference type="Proteomes" id="UP000747542">
    <property type="component" value="Unassembled WGS sequence"/>
</dbReference>
<sequence length="342" mass="39365">MAGEGRRASLTSSLAELDLYSRFLSSQVVQEDAAPSTQTHFTPGSGTATPTISSLDVRGLWHGQVVTRGRREPSNRLSECQKCRLWQRELEIVLATRRKQEKLWQQELHKYQVAVLEAEARKGELERAQQELFRLASGYDHDSHTTPRTRLTFTQLLRFMEDQVRGDLKQTSQVWVEVALLRAHLAKLKSRLEQGHEGPDADPDTQPTSQVNFLKKQLEHEDVKTRVDHNSRTLTHLLRQLEKERRRANRLAEENQAKTTMVGELKDQEALLQEEVRRLSQSSTRIDAHVRLHDLRTDKRLAAVRATQDPVMTVEEYLCLNADVHKLQKEVASWRNKADALH</sequence>
<accession>A0A8J5N6N5</accession>
<keyword evidence="1" id="KW-0175">Coiled coil</keyword>
<proteinExistence type="predicted"/>
<evidence type="ECO:0000313" key="2">
    <source>
        <dbReference type="EMBL" id="KAG7174575.1"/>
    </source>
</evidence>
<keyword evidence="3" id="KW-1185">Reference proteome</keyword>
<organism evidence="2 3">
    <name type="scientific">Homarus americanus</name>
    <name type="common">American lobster</name>
    <dbReference type="NCBI Taxonomy" id="6706"/>
    <lineage>
        <taxon>Eukaryota</taxon>
        <taxon>Metazoa</taxon>
        <taxon>Ecdysozoa</taxon>
        <taxon>Arthropoda</taxon>
        <taxon>Crustacea</taxon>
        <taxon>Multicrustacea</taxon>
        <taxon>Malacostraca</taxon>
        <taxon>Eumalacostraca</taxon>
        <taxon>Eucarida</taxon>
        <taxon>Decapoda</taxon>
        <taxon>Pleocyemata</taxon>
        <taxon>Astacidea</taxon>
        <taxon>Nephropoidea</taxon>
        <taxon>Nephropidae</taxon>
        <taxon>Homarus</taxon>
    </lineage>
</organism>
<name>A0A8J5N6N5_HOMAM</name>
<feature type="coiled-coil region" evidence="1">
    <location>
        <begin position="231"/>
        <end position="282"/>
    </location>
</feature>
<evidence type="ECO:0000256" key="1">
    <source>
        <dbReference type="SAM" id="Coils"/>
    </source>
</evidence>